<gene>
    <name evidence="1" type="ORF">A3G52_02585</name>
</gene>
<dbReference type="Gene3D" id="3.30.160.250">
    <property type="match status" value="1"/>
</dbReference>
<dbReference type="EMBL" id="MHSK01000036">
    <property type="protein sequence ID" value="OHA41342.1"/>
    <property type="molecule type" value="Genomic_DNA"/>
</dbReference>
<evidence type="ECO:0008006" key="3">
    <source>
        <dbReference type="Google" id="ProtNLM"/>
    </source>
</evidence>
<name>A0A1G2P150_9BACT</name>
<comment type="caution">
    <text evidence="1">The sequence shown here is derived from an EMBL/GenBank/DDBJ whole genome shotgun (WGS) entry which is preliminary data.</text>
</comment>
<proteinExistence type="predicted"/>
<evidence type="ECO:0000313" key="2">
    <source>
        <dbReference type="Proteomes" id="UP000177269"/>
    </source>
</evidence>
<dbReference type="Proteomes" id="UP000177269">
    <property type="component" value="Unassembled WGS sequence"/>
</dbReference>
<dbReference type="InterPro" id="IPR035069">
    <property type="entry name" value="TTHA1013/TTHA0281-like"/>
</dbReference>
<protein>
    <recommendedName>
        <fullName evidence="3">DUF1902 domain-containing protein</fullName>
    </recommendedName>
</protein>
<organism evidence="1 2">
    <name type="scientific">Candidatus Taylorbacteria bacterium RIFCSPLOWO2_12_FULL_43_20</name>
    <dbReference type="NCBI Taxonomy" id="1802332"/>
    <lineage>
        <taxon>Bacteria</taxon>
        <taxon>Candidatus Tayloriibacteriota</taxon>
    </lineage>
</organism>
<dbReference type="SUPFAM" id="SSF143100">
    <property type="entry name" value="TTHA1013/TTHA0281-like"/>
    <property type="match status" value="1"/>
</dbReference>
<sequence length="75" mass="8450">MNKIITFQISKGEDGYYVASADDVSIFTQGKTFEALLRNIREAVEVSFDGFSGKRSKHVFPPVMMNMDFSEVIHA</sequence>
<evidence type="ECO:0000313" key="1">
    <source>
        <dbReference type="EMBL" id="OHA41342.1"/>
    </source>
</evidence>
<reference evidence="1 2" key="1">
    <citation type="journal article" date="2016" name="Nat. Commun.">
        <title>Thousands of microbial genomes shed light on interconnected biogeochemical processes in an aquifer system.</title>
        <authorList>
            <person name="Anantharaman K."/>
            <person name="Brown C.T."/>
            <person name="Hug L.A."/>
            <person name="Sharon I."/>
            <person name="Castelle C.J."/>
            <person name="Probst A.J."/>
            <person name="Thomas B.C."/>
            <person name="Singh A."/>
            <person name="Wilkins M.J."/>
            <person name="Karaoz U."/>
            <person name="Brodie E.L."/>
            <person name="Williams K.H."/>
            <person name="Hubbard S.S."/>
            <person name="Banfield J.F."/>
        </authorList>
    </citation>
    <scope>NUCLEOTIDE SEQUENCE [LARGE SCALE GENOMIC DNA]</scope>
</reference>
<dbReference type="AlphaFoldDB" id="A0A1G2P150"/>
<accession>A0A1G2P150</accession>